<sequence length="141" mass="15765">MTVASRSLKYRSGSLICGFENGSHSIFVIYGLMNVTPNVEFLAYHFQISCNLLGTPQEDQASANAFFLACKMNIQKMRWLMLACLLVMCFVNAYGLKRRRYGPTIMVPGSTKESVAATAWNVSDPQILVALEHFPVFPSHH</sequence>
<proteinExistence type="predicted"/>
<keyword evidence="1" id="KW-0472">Membrane</keyword>
<gene>
    <name evidence="2" type="ORF">TELCIR_11382</name>
</gene>
<dbReference type="EMBL" id="KZ347964">
    <property type="protein sequence ID" value="PIO66888.1"/>
    <property type="molecule type" value="Genomic_DNA"/>
</dbReference>
<evidence type="ECO:0000256" key="1">
    <source>
        <dbReference type="SAM" id="Phobius"/>
    </source>
</evidence>
<evidence type="ECO:0000313" key="2">
    <source>
        <dbReference type="EMBL" id="PIO66888.1"/>
    </source>
</evidence>
<accession>A0A2G9U9J8</accession>
<dbReference type="Proteomes" id="UP000230423">
    <property type="component" value="Unassembled WGS sequence"/>
</dbReference>
<keyword evidence="3" id="KW-1185">Reference proteome</keyword>
<reference evidence="2 3" key="1">
    <citation type="submission" date="2015-09" db="EMBL/GenBank/DDBJ databases">
        <title>Draft genome of the parasitic nematode Teladorsagia circumcincta isolate WARC Sus (inbred).</title>
        <authorList>
            <person name="Mitreva M."/>
        </authorList>
    </citation>
    <scope>NUCLEOTIDE SEQUENCE [LARGE SCALE GENOMIC DNA]</scope>
    <source>
        <strain evidence="2 3">S</strain>
    </source>
</reference>
<organism evidence="2 3">
    <name type="scientific">Teladorsagia circumcincta</name>
    <name type="common">Brown stomach worm</name>
    <name type="synonym">Ostertagia circumcincta</name>
    <dbReference type="NCBI Taxonomy" id="45464"/>
    <lineage>
        <taxon>Eukaryota</taxon>
        <taxon>Metazoa</taxon>
        <taxon>Ecdysozoa</taxon>
        <taxon>Nematoda</taxon>
        <taxon>Chromadorea</taxon>
        <taxon>Rhabditida</taxon>
        <taxon>Rhabditina</taxon>
        <taxon>Rhabditomorpha</taxon>
        <taxon>Strongyloidea</taxon>
        <taxon>Trichostrongylidae</taxon>
        <taxon>Teladorsagia</taxon>
    </lineage>
</organism>
<feature type="transmembrane region" description="Helical" evidence="1">
    <location>
        <begin position="12"/>
        <end position="33"/>
    </location>
</feature>
<dbReference type="AlphaFoldDB" id="A0A2G9U9J8"/>
<protein>
    <submittedName>
        <fullName evidence="2">Uncharacterized protein</fullName>
    </submittedName>
</protein>
<keyword evidence="1" id="KW-0812">Transmembrane</keyword>
<feature type="transmembrane region" description="Helical" evidence="1">
    <location>
        <begin position="77"/>
        <end position="96"/>
    </location>
</feature>
<evidence type="ECO:0000313" key="3">
    <source>
        <dbReference type="Proteomes" id="UP000230423"/>
    </source>
</evidence>
<name>A0A2G9U9J8_TELCI</name>
<keyword evidence="1" id="KW-1133">Transmembrane helix</keyword>